<protein>
    <submittedName>
        <fullName evidence="5">GntR family transcriptional regulator</fullName>
    </submittedName>
</protein>
<evidence type="ECO:0000313" key="6">
    <source>
        <dbReference type="Proteomes" id="UP001155220"/>
    </source>
</evidence>
<keyword evidence="1" id="KW-0805">Transcription regulation</keyword>
<reference evidence="5" key="1">
    <citation type="submission" date="2022-03" db="EMBL/GenBank/DDBJ databases">
        <title>Aurantimonas Liuensis sp. Nov., isolated from the hadal seawater of the Mariana Trench.</title>
        <authorList>
            <person name="Liu R."/>
        </authorList>
    </citation>
    <scope>NUCLEOTIDE SEQUENCE</scope>
    <source>
        <strain evidence="5">LRZ36</strain>
    </source>
</reference>
<dbReference type="Pfam" id="PF00392">
    <property type="entry name" value="GntR"/>
    <property type="match status" value="1"/>
</dbReference>
<dbReference type="SUPFAM" id="SSF46785">
    <property type="entry name" value="Winged helix' DNA-binding domain"/>
    <property type="match status" value="1"/>
</dbReference>
<gene>
    <name evidence="5" type="ORF">MJ956_10110</name>
</gene>
<keyword evidence="3" id="KW-0804">Transcription</keyword>
<dbReference type="AlphaFoldDB" id="A0A9X2KFK1"/>
<dbReference type="EMBL" id="JALHBS010000053">
    <property type="protein sequence ID" value="MCP3055496.1"/>
    <property type="molecule type" value="Genomic_DNA"/>
</dbReference>
<evidence type="ECO:0000256" key="1">
    <source>
        <dbReference type="ARBA" id="ARBA00023015"/>
    </source>
</evidence>
<evidence type="ECO:0000256" key="3">
    <source>
        <dbReference type="ARBA" id="ARBA00023163"/>
    </source>
</evidence>
<dbReference type="SMART" id="SM00345">
    <property type="entry name" value="HTH_GNTR"/>
    <property type="match status" value="1"/>
</dbReference>
<sequence>MEIAAALEEEIVFGRLHPRERLIEEELASRFEAKRHIVRQALVELERLGLVERVRNRGAVVRLYSAEIPLT</sequence>
<dbReference type="InterPro" id="IPR000524">
    <property type="entry name" value="Tscrpt_reg_HTH_GntR"/>
</dbReference>
<evidence type="ECO:0000256" key="2">
    <source>
        <dbReference type="ARBA" id="ARBA00023125"/>
    </source>
</evidence>
<dbReference type="PROSITE" id="PS50949">
    <property type="entry name" value="HTH_GNTR"/>
    <property type="match status" value="1"/>
</dbReference>
<dbReference type="InterPro" id="IPR036390">
    <property type="entry name" value="WH_DNA-bd_sf"/>
</dbReference>
<accession>A0A9X2KFK1</accession>
<dbReference type="Proteomes" id="UP001155220">
    <property type="component" value="Unassembled WGS sequence"/>
</dbReference>
<name>A0A9X2KFK1_9HYPH</name>
<dbReference type="Gene3D" id="1.10.10.10">
    <property type="entry name" value="Winged helix-like DNA-binding domain superfamily/Winged helix DNA-binding domain"/>
    <property type="match status" value="1"/>
</dbReference>
<comment type="caution">
    <text evidence="5">The sequence shown here is derived from an EMBL/GenBank/DDBJ whole genome shotgun (WGS) entry which is preliminary data.</text>
</comment>
<keyword evidence="6" id="KW-1185">Reference proteome</keyword>
<dbReference type="InterPro" id="IPR036388">
    <property type="entry name" value="WH-like_DNA-bd_sf"/>
</dbReference>
<dbReference type="GO" id="GO:0003677">
    <property type="term" value="F:DNA binding"/>
    <property type="evidence" value="ECO:0007669"/>
    <property type="project" value="UniProtKB-KW"/>
</dbReference>
<dbReference type="GO" id="GO:0003700">
    <property type="term" value="F:DNA-binding transcription factor activity"/>
    <property type="evidence" value="ECO:0007669"/>
    <property type="project" value="InterPro"/>
</dbReference>
<dbReference type="PANTHER" id="PTHR43537:SF49">
    <property type="entry name" value="TRANSCRIPTIONAL REGULATORY PROTEIN"/>
    <property type="match status" value="1"/>
</dbReference>
<feature type="non-terminal residue" evidence="5">
    <location>
        <position position="71"/>
    </location>
</feature>
<feature type="domain" description="HTH gntR-type" evidence="4">
    <location>
        <begin position="1"/>
        <end position="64"/>
    </location>
</feature>
<keyword evidence="2" id="KW-0238">DNA-binding</keyword>
<dbReference type="PANTHER" id="PTHR43537">
    <property type="entry name" value="TRANSCRIPTIONAL REGULATOR, GNTR FAMILY"/>
    <property type="match status" value="1"/>
</dbReference>
<evidence type="ECO:0000259" key="4">
    <source>
        <dbReference type="PROSITE" id="PS50949"/>
    </source>
</evidence>
<evidence type="ECO:0000313" key="5">
    <source>
        <dbReference type="EMBL" id="MCP3055496.1"/>
    </source>
</evidence>
<organism evidence="5 6">
    <name type="scientific">Aurantimonas marianensis</name>
    <dbReference type="NCBI Taxonomy" id="2920428"/>
    <lineage>
        <taxon>Bacteria</taxon>
        <taxon>Pseudomonadati</taxon>
        <taxon>Pseudomonadota</taxon>
        <taxon>Alphaproteobacteria</taxon>
        <taxon>Hyphomicrobiales</taxon>
        <taxon>Aurantimonadaceae</taxon>
        <taxon>Aurantimonas</taxon>
    </lineage>
</organism>
<proteinExistence type="predicted"/>